<organism evidence="1">
    <name type="scientific">marine sediment metagenome</name>
    <dbReference type="NCBI Taxonomy" id="412755"/>
    <lineage>
        <taxon>unclassified sequences</taxon>
        <taxon>metagenomes</taxon>
        <taxon>ecological metagenomes</taxon>
    </lineage>
</organism>
<comment type="caution">
    <text evidence="1">The sequence shown here is derived from an EMBL/GenBank/DDBJ whole genome shotgun (WGS) entry which is preliminary data.</text>
</comment>
<evidence type="ECO:0000313" key="1">
    <source>
        <dbReference type="EMBL" id="GAF71651.1"/>
    </source>
</evidence>
<gene>
    <name evidence="1" type="ORF">S01H1_15230</name>
</gene>
<accession>X0S8X8</accession>
<sequence>MKVEKRFVTKDGKCYGYDVYHKVTLREFRVWAKEKQKDDTVVKTYAIYFDGWHHHQKDIWIRDSK</sequence>
<reference evidence="1" key="1">
    <citation type="journal article" date="2014" name="Front. Microbiol.">
        <title>High frequency of phylogenetically diverse reductive dehalogenase-homologous genes in deep subseafloor sedimentary metagenomes.</title>
        <authorList>
            <person name="Kawai M."/>
            <person name="Futagami T."/>
            <person name="Toyoda A."/>
            <person name="Takaki Y."/>
            <person name="Nishi S."/>
            <person name="Hori S."/>
            <person name="Arai W."/>
            <person name="Tsubouchi T."/>
            <person name="Morono Y."/>
            <person name="Uchiyama I."/>
            <person name="Ito T."/>
            <person name="Fujiyama A."/>
            <person name="Inagaki F."/>
            <person name="Takami H."/>
        </authorList>
    </citation>
    <scope>NUCLEOTIDE SEQUENCE</scope>
    <source>
        <strain evidence="1">Expedition CK06-06</strain>
    </source>
</reference>
<dbReference type="EMBL" id="BARS01007946">
    <property type="protein sequence ID" value="GAF71651.1"/>
    <property type="molecule type" value="Genomic_DNA"/>
</dbReference>
<proteinExistence type="predicted"/>
<protein>
    <submittedName>
        <fullName evidence="1">Uncharacterized protein</fullName>
    </submittedName>
</protein>
<dbReference type="AlphaFoldDB" id="X0S8X8"/>
<name>X0S8X8_9ZZZZ</name>